<dbReference type="InterPro" id="IPR036770">
    <property type="entry name" value="Ankyrin_rpt-contain_sf"/>
</dbReference>
<evidence type="ECO:0000256" key="2">
    <source>
        <dbReference type="ARBA" id="ARBA00022606"/>
    </source>
</evidence>
<evidence type="ECO:0000256" key="3">
    <source>
        <dbReference type="ARBA" id="ARBA00022737"/>
    </source>
</evidence>
<name>R1E9A9_EMIHU</name>
<sequence>AAAKPPREKAVAEAAPGKAAKVTAAAAAAAPEADEATTETAPGCKLADKRRRKKENAREKQRRELEEDALLQDRIREDASKEKAQLAEAKEEARLAADTTKLTKVAASPPRPPPPRPRPLAMAERCFTHAPSGLVKQIEVFEEVLREMVRDGDVDAVEGILDAGLDVSAPQETDGRTLLFHACRYNQPAMAELLLQRGATVDVEALNVAAILRRPALVRLLLDPKWDVDYEVVDSALINVERMTDGKIHEGPISPSEPKVSDVLLAFREAGFCREKGFVLYRSAMEFTQVGGPPTVVEMYLDAGLDVNFSVPVAEDTITLLALACENGNAEVASLLLSRGAVESSALCRAVVGRHADVVRVLLAAGPSRKYIDEAAHLAGHVAEERKLYHCDVLQAFLEAGYLCFYSARGVTDAEADPEVVEAYLNAGGDVNYSLVPQQRVAIVRELIEYGAASGDDLGRVLFEAEQRRKRAKVKATMKLESEIVKLLVPPKGDKKPSLFPGG</sequence>
<keyword evidence="1" id="KW-0813">Transport</keyword>
<evidence type="ECO:0008006" key="11">
    <source>
        <dbReference type="Google" id="ProtNLM"/>
    </source>
</evidence>
<keyword evidence="6" id="KW-0325">Glycoprotein</keyword>
<keyword evidence="2" id="KW-0716">Sensory transduction</keyword>
<dbReference type="PANTHER" id="PTHR47143:SF1">
    <property type="entry name" value="ION_TRANS DOMAIN-CONTAINING PROTEIN"/>
    <property type="match status" value="1"/>
</dbReference>
<dbReference type="PROSITE" id="PS50088">
    <property type="entry name" value="ANK_REPEAT"/>
    <property type="match status" value="1"/>
</dbReference>
<dbReference type="SMART" id="SM00248">
    <property type="entry name" value="ANK"/>
    <property type="match status" value="4"/>
</dbReference>
<organism evidence="10">
    <name type="scientific">Emiliania huxleyi</name>
    <name type="common">Coccolithophore</name>
    <name type="synonym">Pontosphaera huxleyi</name>
    <dbReference type="NCBI Taxonomy" id="2903"/>
    <lineage>
        <taxon>Eukaryota</taxon>
        <taxon>Haptista</taxon>
        <taxon>Haptophyta</taxon>
        <taxon>Prymnesiophyceae</taxon>
        <taxon>Isochrysidales</taxon>
        <taxon>Noelaerhabdaceae</taxon>
        <taxon>Emiliania</taxon>
    </lineage>
</organism>
<feature type="repeat" description="ANK" evidence="8">
    <location>
        <begin position="174"/>
        <end position="206"/>
    </location>
</feature>
<dbReference type="GO" id="GO:1902495">
    <property type="term" value="C:transmembrane transporter complex"/>
    <property type="evidence" value="ECO:0007669"/>
    <property type="project" value="TreeGrafter"/>
</dbReference>
<accession>R1E9A9</accession>
<proteinExistence type="predicted"/>
<dbReference type="GO" id="GO:0022857">
    <property type="term" value="F:transmembrane transporter activity"/>
    <property type="evidence" value="ECO:0007669"/>
    <property type="project" value="TreeGrafter"/>
</dbReference>
<dbReference type="GO" id="GO:0034220">
    <property type="term" value="P:monoatomic ion transmembrane transport"/>
    <property type="evidence" value="ECO:0007669"/>
    <property type="project" value="UniProtKB-KW"/>
</dbReference>
<dbReference type="GeneID" id="17268862"/>
<evidence type="ECO:0000256" key="4">
    <source>
        <dbReference type="ARBA" id="ARBA00023043"/>
    </source>
</evidence>
<reference evidence="10" key="1">
    <citation type="submission" date="2012-07" db="EMBL/GenBank/DDBJ databases">
        <title>Genome variability drives Emilianias global distribution.</title>
        <authorList>
            <consortium name="DOE Joint Genome Institute"/>
            <person name="Read B."/>
            <person name="Kegel J."/>
            <person name="Klute M."/>
            <person name="Kuo A."/>
            <person name="Lefebvre S.C."/>
            <person name="Maumus F."/>
            <person name="Mayer C."/>
            <person name="Miller J."/>
            <person name="Allen A."/>
            <person name="Bidle K."/>
            <person name="Borodovsky M."/>
            <person name="Bowler C."/>
            <person name="Brownlee C."/>
            <person name="Claverie J.-M."/>
            <person name="Cock M."/>
            <person name="De Vargas C."/>
            <person name="Elias M."/>
            <person name="Frickenhaus S."/>
            <person name="Gladyshev V.N."/>
            <person name="Gonzalez K."/>
            <person name="Guda C."/>
            <person name="Hadaegh A."/>
            <person name="Herman E."/>
            <person name="Iglesias-Rodriguez D."/>
            <person name="Jones B."/>
            <person name="Lawson T."/>
            <person name="Leese F."/>
            <person name="Lin Y.-C."/>
            <person name="Lindquist E."/>
            <person name="Lobanov A."/>
            <person name="Lucas S."/>
            <person name="Malik S.-H.B."/>
            <person name="Marsh M.E."/>
            <person name="Mock T."/>
            <person name="Monier A."/>
            <person name="Moreau H."/>
            <person name="Mueller-Roeber B."/>
            <person name="Napier J."/>
            <person name="Ogata H."/>
            <person name="Parker M."/>
            <person name="Probert I."/>
            <person name="Quesneville H."/>
            <person name="Raines C."/>
            <person name="Rensing S."/>
            <person name="Riano-Pachon D.M."/>
            <person name="Richier S."/>
            <person name="Rokitta S."/>
            <person name="Salamov A."/>
            <person name="Sarno A.F."/>
            <person name="Schmutz J."/>
            <person name="Schroeder D."/>
            <person name="Shiraiwa Y."/>
            <person name="Soanes D.M."/>
            <person name="Valentin K."/>
            <person name="Van Der Giezen M."/>
            <person name="Van Der Peer Y."/>
            <person name="Vardi A."/>
            <person name="Verret F."/>
            <person name="Von Dassow P."/>
            <person name="Wheeler G."/>
            <person name="Williams B."/>
            <person name="Wilson W."/>
            <person name="Wolfe G."/>
            <person name="Wurch L.L."/>
            <person name="Young J."/>
            <person name="Dacks J.B."/>
            <person name="Delwiche C.F."/>
            <person name="Dyhrman S."/>
            <person name="Glockner G."/>
            <person name="John U."/>
            <person name="Richards T."/>
            <person name="Worden A.Z."/>
            <person name="Zhang X."/>
            <person name="Grigoriev I.V."/>
        </authorList>
    </citation>
    <scope>NUCLEOTIDE SEQUENCE</scope>
    <source>
        <strain evidence="10">CCMP1516</strain>
    </source>
</reference>
<dbReference type="InterPro" id="IPR052076">
    <property type="entry name" value="TRP_cation_channel"/>
</dbReference>
<evidence type="ECO:0000256" key="6">
    <source>
        <dbReference type="ARBA" id="ARBA00023180"/>
    </source>
</evidence>
<dbReference type="SUPFAM" id="SSF48403">
    <property type="entry name" value="Ankyrin repeat"/>
    <property type="match status" value="1"/>
</dbReference>
<feature type="compositionally biased region" description="Basic and acidic residues" evidence="9">
    <location>
        <begin position="56"/>
        <end position="95"/>
    </location>
</feature>
<evidence type="ECO:0000256" key="7">
    <source>
        <dbReference type="ARBA" id="ARBA00023303"/>
    </source>
</evidence>
<protein>
    <recommendedName>
        <fullName evidence="11">Ankyrin repeat protein</fullName>
    </recommendedName>
</protein>
<dbReference type="AlphaFoldDB" id="R1E9A9"/>
<dbReference type="EMBL" id="KB865640">
    <property type="protein sequence ID" value="EOD23315.1"/>
    <property type="molecule type" value="Genomic_DNA"/>
</dbReference>
<dbReference type="Pfam" id="PF12796">
    <property type="entry name" value="Ank_2"/>
    <property type="match status" value="2"/>
</dbReference>
<dbReference type="InterPro" id="IPR002110">
    <property type="entry name" value="Ankyrin_rpt"/>
</dbReference>
<evidence type="ECO:0000256" key="9">
    <source>
        <dbReference type="SAM" id="MobiDB-lite"/>
    </source>
</evidence>
<keyword evidence="5" id="KW-0406">Ion transport</keyword>
<keyword evidence="4 8" id="KW-0040">ANK repeat</keyword>
<dbReference type="HOGENOM" id="CLU_542496_0_0_1"/>
<dbReference type="RefSeq" id="XP_005775744.1">
    <property type="nucleotide sequence ID" value="XM_005775687.1"/>
</dbReference>
<dbReference type="PROSITE" id="PS50297">
    <property type="entry name" value="ANK_REP_REGION"/>
    <property type="match status" value="1"/>
</dbReference>
<evidence type="ECO:0000256" key="8">
    <source>
        <dbReference type="PROSITE-ProRule" id="PRU00023"/>
    </source>
</evidence>
<feature type="compositionally biased region" description="Low complexity" evidence="9">
    <location>
        <begin position="12"/>
        <end position="31"/>
    </location>
</feature>
<evidence type="ECO:0000313" key="10">
    <source>
        <dbReference type="EMBL" id="EOD23315.1"/>
    </source>
</evidence>
<evidence type="ECO:0000256" key="5">
    <source>
        <dbReference type="ARBA" id="ARBA00023065"/>
    </source>
</evidence>
<feature type="compositionally biased region" description="Basic and acidic residues" evidence="9">
    <location>
        <begin position="1"/>
        <end position="11"/>
    </location>
</feature>
<dbReference type="KEGG" id="ehx:EMIHUDRAFT_123706"/>
<keyword evidence="7" id="KW-0407">Ion channel</keyword>
<evidence type="ECO:0000256" key="1">
    <source>
        <dbReference type="ARBA" id="ARBA00022448"/>
    </source>
</evidence>
<dbReference type="PANTHER" id="PTHR47143">
    <property type="entry name" value="TRANSIENT RECEPTOR POTENTIAL CATION CHANNEL PROTEIN PAINLESS"/>
    <property type="match status" value="1"/>
</dbReference>
<keyword evidence="3" id="KW-0677">Repeat</keyword>
<dbReference type="Gene3D" id="1.25.40.20">
    <property type="entry name" value="Ankyrin repeat-containing domain"/>
    <property type="match status" value="2"/>
</dbReference>
<feature type="region of interest" description="Disordered" evidence="9">
    <location>
        <begin position="1"/>
        <end position="117"/>
    </location>
</feature>
<gene>
    <name evidence="10" type="ORF">EMIHUDRAFT_123706</name>
</gene>
<feature type="non-terminal residue" evidence="10">
    <location>
        <position position="1"/>
    </location>
</feature>